<evidence type="ECO:0000256" key="3">
    <source>
        <dbReference type="ARBA" id="ARBA00023004"/>
    </source>
</evidence>
<feature type="region of interest" description="Disordered" evidence="5">
    <location>
        <begin position="349"/>
        <end position="400"/>
    </location>
</feature>
<feature type="compositionally biased region" description="Pro residues" evidence="5">
    <location>
        <begin position="384"/>
        <end position="396"/>
    </location>
</feature>
<dbReference type="InterPro" id="IPR035992">
    <property type="entry name" value="Ricin_B-like_lectins"/>
</dbReference>
<dbReference type="Pfam" id="PF14200">
    <property type="entry name" value="RicinB_lectin_2"/>
    <property type="match status" value="3"/>
</dbReference>
<dbReference type="InterPro" id="IPR036909">
    <property type="entry name" value="Cyt_c-like_dom_sf"/>
</dbReference>
<dbReference type="InterPro" id="IPR000772">
    <property type="entry name" value="Ricin_B_lectin"/>
</dbReference>
<sequence length="1210" mass="128730">MNAQQIQVRRGWRAFASRHGAALLGAAVLSACGGEDHAADGTKATPVAADPTPVAVTVPAGRYVLAQASSGLCLSGSTSATRGTVVTAACSGATAQSYDLSMNADGTWRLVNVATGLSLDLEAMSTAEGAAIQLWAANDTTAQRFTLQRTQGVRYSLKNSGSGKCVAVQGQALKQMSCNAQPEQLLLLYPQSTTAGVARGLLPIGQFSFRSALSGLCLDVDGASTADGARAVQTACASGDSQRFDLSVAADGRYRLQNLRSGKLIDVATGGVDSGLAIQQWVDNGGANQHFTPILSAGAVLLQAGHSGKCIDIKDESRASGAVLQQWECGVDKANQQWQLVINGADSDQVFVPPAAPTPPPGTGDGGSTTPTDPGTGGGTTPPTTDPTPTPTPTPGPTTALQLPLELLGDGMPDAPVIATANLTLDAARLGTATQLWFKCHRCGFFGPPEFEATRLPPTRIKGSLRVLGGTAPANAGNIPWVDITDSTMTLADAERVQGGLNRGGAYTVRIGFALDAATRARLVAGVNLVQFRFNGTDGESNGYRVIALQLRDAQGQSLATNAVQMADIQTEKLAGKALTAEVSAGESLWYGQNRLMKSALTGRAIKAACASCHASDGRDLQYFNYSNNAIVQRSRFHGLTDAQGKQIAAFLRYSQQAVPHVAQAAPWNPPYQPGPGLDSKPIAEWAAGAGLEAVLDSPTDAVKSLFGKPLDGTALALTQADVDRVMDANATLNAREVQMPIQYPDWNAYLPAMHPMDIWPVGANAAGSFEGGATFAGNGRLNPLATTKKVAAWFESHRNPNGVYGDWSHLTPAQRNEIQSLLQPYGFEVYAFLGGGRGNHIAPSGQYGAQVGAANLQKLASASNTAAEPAAFTTNAFIERVVGSLLQWNVVQQWEWAQRFGLEGNQQWFIGDYDATAKTWKGRGEVRGWPFNTVSAFYLAPHMVYQSDQDSSGKLTREWFMAWEAGNKPGSYYRTNAWYQAQVTINPGAQSDWVNFSVDWPYLTGFDEVLADQLGTGTPATATAATLSHIRLLQARIKSAQYVNNAIPLYVATDTRSLIDNRGRFSRAQVLKHLMPTNFMDATSTQGTAGSRYKRLDQLQSNFSLLVLNGALRQFNQVYATTDPAAWRRCDPNNTDLGEPEPTAGFAFCLDRSRQPLVLLSPGVYAMNSVDYRITGEQKLQYAVWKAGTLGADPARISTLNGWIQRAWP</sequence>
<accession>A0ABY6B1Y0</accession>
<dbReference type="EMBL" id="CP104562">
    <property type="protein sequence ID" value="UXH79412.1"/>
    <property type="molecule type" value="Genomic_DNA"/>
</dbReference>
<name>A0ABY6B1Y0_9BURK</name>
<proteinExistence type="predicted"/>
<evidence type="ECO:0000256" key="1">
    <source>
        <dbReference type="ARBA" id="ARBA00022617"/>
    </source>
</evidence>
<organism evidence="7 8">
    <name type="scientific">Roseateles amylovorans</name>
    <dbReference type="NCBI Taxonomy" id="2978473"/>
    <lineage>
        <taxon>Bacteria</taxon>
        <taxon>Pseudomonadati</taxon>
        <taxon>Pseudomonadota</taxon>
        <taxon>Betaproteobacteria</taxon>
        <taxon>Burkholderiales</taxon>
        <taxon>Sphaerotilaceae</taxon>
        <taxon>Roseateles</taxon>
    </lineage>
</organism>
<keyword evidence="3 4" id="KW-0408">Iron</keyword>
<evidence type="ECO:0000256" key="4">
    <source>
        <dbReference type="PROSITE-ProRule" id="PRU00433"/>
    </source>
</evidence>
<dbReference type="CDD" id="cd00161">
    <property type="entry name" value="beta-trefoil_Ricin-like"/>
    <property type="match status" value="2"/>
</dbReference>
<evidence type="ECO:0000259" key="6">
    <source>
        <dbReference type="PROSITE" id="PS51007"/>
    </source>
</evidence>
<dbReference type="Proteomes" id="UP001064933">
    <property type="component" value="Chromosome"/>
</dbReference>
<feature type="domain" description="Cytochrome c" evidence="6">
    <location>
        <begin position="581"/>
        <end position="734"/>
    </location>
</feature>
<protein>
    <submittedName>
        <fullName evidence="7">RICIN domain-containing protein</fullName>
    </submittedName>
</protein>
<keyword evidence="1 4" id="KW-0349">Heme</keyword>
<dbReference type="PROSITE" id="PS51007">
    <property type="entry name" value="CYTC"/>
    <property type="match status" value="1"/>
</dbReference>
<evidence type="ECO:0000313" key="7">
    <source>
        <dbReference type="EMBL" id="UXH79412.1"/>
    </source>
</evidence>
<evidence type="ECO:0000313" key="8">
    <source>
        <dbReference type="Proteomes" id="UP001064933"/>
    </source>
</evidence>
<evidence type="ECO:0000256" key="5">
    <source>
        <dbReference type="SAM" id="MobiDB-lite"/>
    </source>
</evidence>
<dbReference type="Gene3D" id="2.80.10.50">
    <property type="match status" value="2"/>
</dbReference>
<dbReference type="InterPro" id="IPR009056">
    <property type="entry name" value="Cyt_c-like_dom"/>
</dbReference>
<reference evidence="7" key="1">
    <citation type="submission" date="2022-10" db="EMBL/GenBank/DDBJ databases">
        <title>Characterization and whole genome sequencing of a new Roseateles species, isolated from fresh water.</title>
        <authorList>
            <person name="Guliayeva D.Y."/>
            <person name="Akhremchuk A.E."/>
            <person name="Sikolenko M.A."/>
            <person name="Valentovich L.N."/>
            <person name="Sidarenka A.V."/>
        </authorList>
    </citation>
    <scope>NUCLEOTIDE SEQUENCE</scope>
    <source>
        <strain evidence="7">BIM B-1768</strain>
    </source>
</reference>
<keyword evidence="8" id="KW-1185">Reference proteome</keyword>
<dbReference type="PROSITE" id="PS50231">
    <property type="entry name" value="RICIN_B_LECTIN"/>
    <property type="match status" value="2"/>
</dbReference>
<dbReference type="SMART" id="SM00458">
    <property type="entry name" value="RICIN"/>
    <property type="match status" value="2"/>
</dbReference>
<keyword evidence="2 4" id="KW-0479">Metal-binding</keyword>
<dbReference type="SUPFAM" id="SSF50370">
    <property type="entry name" value="Ricin B-like lectins"/>
    <property type="match status" value="2"/>
</dbReference>
<dbReference type="SUPFAM" id="SSF46626">
    <property type="entry name" value="Cytochrome c"/>
    <property type="match status" value="1"/>
</dbReference>
<gene>
    <name evidence="7" type="ORF">N4261_05645</name>
</gene>
<evidence type="ECO:0000256" key="2">
    <source>
        <dbReference type="ARBA" id="ARBA00022723"/>
    </source>
</evidence>
<dbReference type="RefSeq" id="WP_261759231.1">
    <property type="nucleotide sequence ID" value="NZ_CP104562.2"/>
</dbReference>